<accession>A0ABY8PWV5</accession>
<evidence type="ECO:0000313" key="2">
    <source>
        <dbReference type="Proteomes" id="UP001244136"/>
    </source>
</evidence>
<dbReference type="Proteomes" id="UP001244136">
    <property type="component" value="Chromosome"/>
</dbReference>
<organism evidence="1 2">
    <name type="scientific">Tessaracoccus lacteus</name>
    <dbReference type="NCBI Taxonomy" id="3041766"/>
    <lineage>
        <taxon>Bacteria</taxon>
        <taxon>Bacillati</taxon>
        <taxon>Actinomycetota</taxon>
        <taxon>Actinomycetes</taxon>
        <taxon>Propionibacteriales</taxon>
        <taxon>Propionibacteriaceae</taxon>
        <taxon>Tessaracoccus</taxon>
    </lineage>
</organism>
<gene>
    <name evidence="1" type="ORF">QH948_12705</name>
</gene>
<name>A0ABY8PWV5_9ACTN</name>
<sequence length="50" mass="5710">MIVIVALTFLGVQDLVYAATGRRWIGRRVNRVLALFRPSPGWRPRRSSPC</sequence>
<dbReference type="EMBL" id="CP123967">
    <property type="protein sequence ID" value="WGT46971.1"/>
    <property type="molecule type" value="Genomic_DNA"/>
</dbReference>
<reference evidence="1 2" key="1">
    <citation type="journal article" date="2008" name="Int. J. Syst. Evol. Microbiol.">
        <title>Tessaracoccus flavescens sp. nov., isolated from marine sediment.</title>
        <authorList>
            <person name="Lee D.W."/>
            <person name="Lee S.D."/>
        </authorList>
    </citation>
    <scope>NUCLEOTIDE SEQUENCE [LARGE SCALE GENOMIC DNA]</scope>
    <source>
        <strain evidence="1 2">T21</strain>
    </source>
</reference>
<evidence type="ECO:0000313" key="1">
    <source>
        <dbReference type="EMBL" id="WGT46971.1"/>
    </source>
</evidence>
<keyword evidence="2" id="KW-1185">Reference proteome</keyword>
<proteinExistence type="predicted"/>
<dbReference type="RefSeq" id="WP_281144714.1">
    <property type="nucleotide sequence ID" value="NZ_CP123967.1"/>
</dbReference>
<protein>
    <submittedName>
        <fullName evidence="1">Uncharacterized protein</fullName>
    </submittedName>
</protein>